<evidence type="ECO:0000313" key="10">
    <source>
        <dbReference type="EMBL" id="MBR8535321.1"/>
    </source>
</evidence>
<dbReference type="EMBL" id="JAGTAR010000008">
    <property type="protein sequence ID" value="MBR8535321.1"/>
    <property type="molecule type" value="Genomic_DNA"/>
</dbReference>
<comment type="subcellular location">
    <subcellularLocation>
        <location evidence="8">Cytoplasm</location>
    </subcellularLocation>
</comment>
<feature type="domain" description="MobA-like NTP transferase" evidence="9">
    <location>
        <begin position="6"/>
        <end position="155"/>
    </location>
</feature>
<dbReference type="InterPro" id="IPR029044">
    <property type="entry name" value="Nucleotide-diphossugar_trans"/>
</dbReference>
<comment type="cofactor">
    <cofactor evidence="8">
        <name>Mg(2+)</name>
        <dbReference type="ChEBI" id="CHEBI:18420"/>
    </cofactor>
</comment>
<keyword evidence="6 8" id="KW-0342">GTP-binding</keyword>
<evidence type="ECO:0000256" key="4">
    <source>
        <dbReference type="ARBA" id="ARBA00022741"/>
    </source>
</evidence>
<dbReference type="Pfam" id="PF12804">
    <property type="entry name" value="NTP_transf_3"/>
    <property type="match status" value="1"/>
</dbReference>
<proteinExistence type="inferred from homology"/>
<comment type="caution">
    <text evidence="10">The sequence shown here is derived from an EMBL/GenBank/DDBJ whole genome shotgun (WGS) entry which is preliminary data.</text>
</comment>
<comment type="domain">
    <text evidence="8">The N-terminal domain determines nucleotide recognition and specific binding, while the C-terminal domain determines the specific binding to the target protein.</text>
</comment>
<dbReference type="SUPFAM" id="SSF53448">
    <property type="entry name" value="Nucleotide-diphospho-sugar transferases"/>
    <property type="match status" value="1"/>
</dbReference>
<evidence type="ECO:0000259" key="9">
    <source>
        <dbReference type="Pfam" id="PF12804"/>
    </source>
</evidence>
<feature type="binding site" evidence="8">
    <location>
        <position position="65"/>
    </location>
    <ligand>
        <name>GTP</name>
        <dbReference type="ChEBI" id="CHEBI:37565"/>
    </ligand>
</feature>
<evidence type="ECO:0000256" key="3">
    <source>
        <dbReference type="ARBA" id="ARBA00022723"/>
    </source>
</evidence>
<comment type="similarity">
    <text evidence="8">Belongs to the MobA family.</text>
</comment>
<dbReference type="EC" id="2.7.7.77" evidence="8"/>
<dbReference type="RefSeq" id="WP_212189225.1">
    <property type="nucleotide sequence ID" value="NZ_JAGTAR010000008.1"/>
</dbReference>
<evidence type="ECO:0000256" key="1">
    <source>
        <dbReference type="ARBA" id="ARBA00022490"/>
    </source>
</evidence>
<comment type="function">
    <text evidence="8">Transfers a GMP moiety from GTP to Mo-molybdopterin (Mo-MPT) cofactor (Moco or molybdenum cofactor) to form Mo-molybdopterin guanine dinucleotide (Mo-MGD) cofactor.</text>
</comment>
<keyword evidence="11" id="KW-1185">Reference proteome</keyword>
<dbReference type="PANTHER" id="PTHR19136">
    <property type="entry name" value="MOLYBDENUM COFACTOR GUANYLYLTRANSFERASE"/>
    <property type="match status" value="1"/>
</dbReference>
<feature type="binding site" evidence="8">
    <location>
        <position position="94"/>
    </location>
    <ligand>
        <name>Mg(2+)</name>
        <dbReference type="ChEBI" id="CHEBI:18420"/>
    </ligand>
</feature>
<dbReference type="HAMAP" id="MF_00316">
    <property type="entry name" value="MobA"/>
    <property type="match status" value="1"/>
</dbReference>
<reference evidence="10" key="1">
    <citation type="journal article" date="2018" name="Int. J. Syst. Evol. Microbiol.">
        <title>Carboxylicivirga sediminis sp. nov., isolated from coastal sediment.</title>
        <authorList>
            <person name="Wang F.Q."/>
            <person name="Ren L.H."/>
            <person name="Zou R.J."/>
            <person name="Sun Y.Z."/>
            <person name="Liu X.J."/>
            <person name="Jiang F."/>
            <person name="Liu L.J."/>
        </authorList>
    </citation>
    <scope>NUCLEOTIDE SEQUENCE</scope>
    <source>
        <strain evidence="10">JR1</strain>
    </source>
</reference>
<evidence type="ECO:0000256" key="2">
    <source>
        <dbReference type="ARBA" id="ARBA00022679"/>
    </source>
</evidence>
<dbReference type="GO" id="GO:0006777">
    <property type="term" value="P:Mo-molybdopterin cofactor biosynthetic process"/>
    <property type="evidence" value="ECO:0007669"/>
    <property type="project" value="UniProtKB-KW"/>
</dbReference>
<keyword evidence="5 8" id="KW-0460">Magnesium</keyword>
<feature type="binding site" evidence="8">
    <location>
        <position position="21"/>
    </location>
    <ligand>
        <name>GTP</name>
        <dbReference type="ChEBI" id="CHEBI:37565"/>
    </ligand>
</feature>
<evidence type="ECO:0000256" key="8">
    <source>
        <dbReference type="HAMAP-Rule" id="MF_00316"/>
    </source>
</evidence>
<keyword evidence="7 8" id="KW-0501">Molybdenum cofactor biosynthesis</keyword>
<dbReference type="GO" id="GO:0046872">
    <property type="term" value="F:metal ion binding"/>
    <property type="evidence" value="ECO:0007669"/>
    <property type="project" value="UniProtKB-KW"/>
</dbReference>
<name>A0A941IVS9_9BACT</name>
<evidence type="ECO:0000256" key="7">
    <source>
        <dbReference type="ARBA" id="ARBA00023150"/>
    </source>
</evidence>
<accession>A0A941IVS9</accession>
<evidence type="ECO:0000256" key="6">
    <source>
        <dbReference type="ARBA" id="ARBA00023134"/>
    </source>
</evidence>
<dbReference type="CDD" id="cd02503">
    <property type="entry name" value="MobA"/>
    <property type="match status" value="1"/>
</dbReference>
<dbReference type="Gene3D" id="3.90.550.10">
    <property type="entry name" value="Spore Coat Polysaccharide Biosynthesis Protein SpsA, Chain A"/>
    <property type="match status" value="1"/>
</dbReference>
<keyword evidence="4 8" id="KW-0547">Nucleotide-binding</keyword>
<keyword evidence="10" id="KW-0548">Nucleotidyltransferase</keyword>
<keyword evidence="3 8" id="KW-0479">Metal-binding</keyword>
<dbReference type="GO" id="GO:0005525">
    <property type="term" value="F:GTP binding"/>
    <property type="evidence" value="ECO:0007669"/>
    <property type="project" value="UniProtKB-UniRule"/>
</dbReference>
<dbReference type="InterPro" id="IPR013482">
    <property type="entry name" value="Molybde_CF_guanTrfase"/>
</dbReference>
<dbReference type="GO" id="GO:0005737">
    <property type="term" value="C:cytoplasm"/>
    <property type="evidence" value="ECO:0007669"/>
    <property type="project" value="UniProtKB-SubCell"/>
</dbReference>
<dbReference type="GO" id="GO:0061603">
    <property type="term" value="F:molybdenum cofactor guanylyltransferase activity"/>
    <property type="evidence" value="ECO:0007669"/>
    <property type="project" value="UniProtKB-EC"/>
</dbReference>
<evidence type="ECO:0000256" key="5">
    <source>
        <dbReference type="ARBA" id="ARBA00022842"/>
    </source>
</evidence>
<dbReference type="AlphaFoldDB" id="A0A941IVS9"/>
<comment type="caution">
    <text evidence="8">Lacks conserved residue(s) required for the propagation of feature annotation.</text>
</comment>
<gene>
    <name evidence="8" type="primary">mobA</name>
    <name evidence="10" type="ORF">KDU71_07100</name>
</gene>
<keyword evidence="1 8" id="KW-0963">Cytoplasm</keyword>
<dbReference type="InterPro" id="IPR025877">
    <property type="entry name" value="MobA-like_NTP_Trfase"/>
</dbReference>
<protein>
    <recommendedName>
        <fullName evidence="8">Probable molybdenum cofactor guanylyltransferase</fullName>
        <shortName evidence="8">MoCo guanylyltransferase</shortName>
        <ecNumber evidence="8">2.7.7.77</ecNumber>
    </recommendedName>
    <alternativeName>
        <fullName evidence="8">GTP:molybdopterin guanylyltransferase</fullName>
    </alternativeName>
    <alternativeName>
        <fullName evidence="8">Mo-MPT guanylyltransferase</fullName>
    </alternativeName>
    <alternativeName>
        <fullName evidence="8">Molybdopterin guanylyltransferase</fullName>
    </alternativeName>
    <alternativeName>
        <fullName evidence="8">Molybdopterin-guanine dinucleotide synthase</fullName>
        <shortName evidence="8">MGD synthase</shortName>
    </alternativeName>
</protein>
<dbReference type="PANTHER" id="PTHR19136:SF81">
    <property type="entry name" value="MOLYBDENUM COFACTOR GUANYLYLTRANSFERASE"/>
    <property type="match status" value="1"/>
</dbReference>
<organism evidence="10 11">
    <name type="scientific">Carboxylicivirga sediminis</name>
    <dbReference type="NCBI Taxonomy" id="2006564"/>
    <lineage>
        <taxon>Bacteria</taxon>
        <taxon>Pseudomonadati</taxon>
        <taxon>Bacteroidota</taxon>
        <taxon>Bacteroidia</taxon>
        <taxon>Marinilabiliales</taxon>
        <taxon>Marinilabiliaceae</taxon>
        <taxon>Carboxylicivirga</taxon>
    </lineage>
</organism>
<keyword evidence="2 8" id="KW-0808">Transferase</keyword>
<comment type="catalytic activity">
    <reaction evidence="8">
        <text>Mo-molybdopterin + GTP + H(+) = Mo-molybdopterin guanine dinucleotide + diphosphate</text>
        <dbReference type="Rhea" id="RHEA:34243"/>
        <dbReference type="ChEBI" id="CHEBI:15378"/>
        <dbReference type="ChEBI" id="CHEBI:33019"/>
        <dbReference type="ChEBI" id="CHEBI:37565"/>
        <dbReference type="ChEBI" id="CHEBI:71302"/>
        <dbReference type="ChEBI" id="CHEBI:71310"/>
        <dbReference type="EC" id="2.7.7.77"/>
    </reaction>
</comment>
<dbReference type="Proteomes" id="UP000679220">
    <property type="component" value="Unassembled WGS sequence"/>
</dbReference>
<reference evidence="10" key="2">
    <citation type="submission" date="2021-04" db="EMBL/GenBank/DDBJ databases">
        <authorList>
            <person name="Zhang T."/>
            <person name="Zhang Y."/>
            <person name="Lu D."/>
            <person name="Zuo D."/>
            <person name="Du Z."/>
        </authorList>
    </citation>
    <scope>NUCLEOTIDE SEQUENCE</scope>
    <source>
        <strain evidence="10">JR1</strain>
    </source>
</reference>
<sequence>MKSITGIILAGGLSSRMGQEKGLLQYKGRALVEYSIDALKPMCSEIIISSNNAEYEQFGFRVIADVYQKVGPIGGLYSALAETGTEDVIVCPCDMPFITTELFDKLLNEKGKNKAAIAVSAANKIYPTLGYYHKSCLPVILQFIEQRQYKLQLLMKELKAQTILIEDDKSLLNFNSPEDLI</sequence>
<feature type="binding site" evidence="8">
    <location>
        <begin position="9"/>
        <end position="11"/>
    </location>
    <ligand>
        <name>GTP</name>
        <dbReference type="ChEBI" id="CHEBI:37565"/>
    </ligand>
</feature>
<evidence type="ECO:0000313" key="11">
    <source>
        <dbReference type="Proteomes" id="UP000679220"/>
    </source>
</evidence>
<feature type="binding site" evidence="8">
    <location>
        <position position="94"/>
    </location>
    <ligand>
        <name>GTP</name>
        <dbReference type="ChEBI" id="CHEBI:37565"/>
    </ligand>
</feature>